<evidence type="ECO:0000313" key="2">
    <source>
        <dbReference type="Proteomes" id="UP000216998"/>
    </source>
</evidence>
<keyword evidence="2" id="KW-1185">Reference proteome</keyword>
<dbReference type="EMBL" id="NOXU01000029">
    <property type="protein sequence ID" value="OYQ34316.1"/>
    <property type="molecule type" value="Genomic_DNA"/>
</dbReference>
<dbReference type="AlphaFoldDB" id="A0A255YYK5"/>
<reference evidence="1 2" key="1">
    <citation type="submission" date="2017-07" db="EMBL/GenBank/DDBJ databases">
        <title>Niveispirillum cyanobacteriorum sp. nov., isolated from cyanobacterial aggregates in a eutrophic lake.</title>
        <authorList>
            <person name="Cai H."/>
        </authorList>
    </citation>
    <scope>NUCLEOTIDE SEQUENCE [LARGE SCALE GENOMIC DNA]</scope>
    <source>
        <strain evidence="2">TH1-14</strain>
    </source>
</reference>
<name>A0A255YYK5_9PROT</name>
<gene>
    <name evidence="1" type="ORF">CHU95_12860</name>
</gene>
<sequence length="71" mass="8091">MGHDLFQECRKGQERLKAGSLFIRYLKGMGLVARPLPPTSPTQIWPLLGAFRTWMQDQRGVARSIASYCRP</sequence>
<evidence type="ECO:0000313" key="1">
    <source>
        <dbReference type="EMBL" id="OYQ34316.1"/>
    </source>
</evidence>
<proteinExistence type="predicted"/>
<comment type="caution">
    <text evidence="1">The sequence shown here is derived from an EMBL/GenBank/DDBJ whole genome shotgun (WGS) entry which is preliminary data.</text>
</comment>
<dbReference type="Proteomes" id="UP000216998">
    <property type="component" value="Unassembled WGS sequence"/>
</dbReference>
<organism evidence="1 2">
    <name type="scientific">Niveispirillum lacus</name>
    <dbReference type="NCBI Taxonomy" id="1981099"/>
    <lineage>
        <taxon>Bacteria</taxon>
        <taxon>Pseudomonadati</taxon>
        <taxon>Pseudomonadota</taxon>
        <taxon>Alphaproteobacteria</taxon>
        <taxon>Rhodospirillales</taxon>
        <taxon>Azospirillaceae</taxon>
        <taxon>Niveispirillum</taxon>
    </lineage>
</organism>
<protein>
    <submittedName>
        <fullName evidence="1">Uncharacterized protein</fullName>
    </submittedName>
</protein>
<accession>A0A255YYK5</accession>